<dbReference type="AlphaFoldDB" id="A0A418AZT0"/>
<comment type="similarity">
    <text evidence="10">Belongs to the DHHC palmitoyltransferase family.</text>
</comment>
<name>A0A418AZT0_9STRA</name>
<keyword evidence="6" id="KW-0564">Palmitate</keyword>
<comment type="caution">
    <text evidence="10">Lacks conserved residue(s) required for the propagation of feature annotation.</text>
</comment>
<dbReference type="VEuPathDB" id="FungiDB:H310_04760"/>
<dbReference type="Pfam" id="PF01529">
    <property type="entry name" value="DHHC"/>
    <property type="match status" value="1"/>
</dbReference>
<keyword evidence="13" id="KW-1185">Reference proteome</keyword>
<evidence type="ECO:0000256" key="7">
    <source>
        <dbReference type="ARBA" id="ARBA00023288"/>
    </source>
</evidence>
<evidence type="ECO:0000256" key="5">
    <source>
        <dbReference type="ARBA" id="ARBA00023136"/>
    </source>
</evidence>
<evidence type="ECO:0000259" key="11">
    <source>
        <dbReference type="Pfam" id="PF01529"/>
    </source>
</evidence>
<keyword evidence="2 10" id="KW-0808">Transferase</keyword>
<dbReference type="GO" id="GO:0019706">
    <property type="term" value="F:protein-cysteine S-palmitoyltransferase activity"/>
    <property type="evidence" value="ECO:0007669"/>
    <property type="project" value="UniProtKB-EC"/>
</dbReference>
<protein>
    <recommendedName>
        <fullName evidence="10">Palmitoyltransferase</fullName>
        <ecNumber evidence="10">2.3.1.225</ecNumber>
    </recommendedName>
</protein>
<feature type="domain" description="Palmitoyltransferase DHHC" evidence="11">
    <location>
        <begin position="180"/>
        <end position="249"/>
    </location>
</feature>
<dbReference type="Gene3D" id="2.60.120.620">
    <property type="entry name" value="q2cbj1_9rhob like domain"/>
    <property type="match status" value="1"/>
</dbReference>
<evidence type="ECO:0000256" key="3">
    <source>
        <dbReference type="ARBA" id="ARBA00022692"/>
    </source>
</evidence>
<evidence type="ECO:0000313" key="13">
    <source>
        <dbReference type="Proteomes" id="UP000285060"/>
    </source>
</evidence>
<dbReference type="GO" id="GO:0005783">
    <property type="term" value="C:endoplasmic reticulum"/>
    <property type="evidence" value="ECO:0007669"/>
    <property type="project" value="TreeGrafter"/>
</dbReference>
<dbReference type="GO" id="GO:0005794">
    <property type="term" value="C:Golgi apparatus"/>
    <property type="evidence" value="ECO:0007669"/>
    <property type="project" value="TreeGrafter"/>
</dbReference>
<proteinExistence type="inferred from homology"/>
<dbReference type="PROSITE" id="PS50216">
    <property type="entry name" value="DHHC"/>
    <property type="match status" value="1"/>
</dbReference>
<evidence type="ECO:0000256" key="6">
    <source>
        <dbReference type="ARBA" id="ARBA00023139"/>
    </source>
</evidence>
<feature type="transmembrane region" description="Helical" evidence="10">
    <location>
        <begin position="227"/>
        <end position="250"/>
    </location>
</feature>
<evidence type="ECO:0000256" key="4">
    <source>
        <dbReference type="ARBA" id="ARBA00022989"/>
    </source>
</evidence>
<dbReference type="InterPro" id="IPR001594">
    <property type="entry name" value="Palmitoyltrfase_DHHC"/>
</dbReference>
<dbReference type="InterPro" id="IPR039859">
    <property type="entry name" value="PFA4/ZDH16/20/ERF2-like"/>
</dbReference>
<evidence type="ECO:0000256" key="9">
    <source>
        <dbReference type="ARBA" id="ARBA00048048"/>
    </source>
</evidence>
<comment type="catalytic activity">
    <reaction evidence="9 10">
        <text>L-cysteinyl-[protein] + hexadecanoyl-CoA = S-hexadecanoyl-L-cysteinyl-[protein] + CoA</text>
        <dbReference type="Rhea" id="RHEA:36683"/>
        <dbReference type="Rhea" id="RHEA-COMP:10131"/>
        <dbReference type="Rhea" id="RHEA-COMP:11032"/>
        <dbReference type="ChEBI" id="CHEBI:29950"/>
        <dbReference type="ChEBI" id="CHEBI:57287"/>
        <dbReference type="ChEBI" id="CHEBI:57379"/>
        <dbReference type="ChEBI" id="CHEBI:74151"/>
        <dbReference type="EC" id="2.3.1.225"/>
    </reaction>
</comment>
<gene>
    <name evidence="12" type="ORF">DYB32_003672</name>
</gene>
<dbReference type="EMBL" id="QUSY01000234">
    <property type="protein sequence ID" value="RHY31213.1"/>
    <property type="molecule type" value="Genomic_DNA"/>
</dbReference>
<dbReference type="Proteomes" id="UP000285060">
    <property type="component" value="Unassembled WGS sequence"/>
</dbReference>
<evidence type="ECO:0000256" key="1">
    <source>
        <dbReference type="ARBA" id="ARBA00004127"/>
    </source>
</evidence>
<evidence type="ECO:0000256" key="10">
    <source>
        <dbReference type="RuleBase" id="RU079119"/>
    </source>
</evidence>
<evidence type="ECO:0000313" key="12">
    <source>
        <dbReference type="EMBL" id="RHY31213.1"/>
    </source>
</evidence>
<evidence type="ECO:0000256" key="8">
    <source>
        <dbReference type="ARBA" id="ARBA00023315"/>
    </source>
</evidence>
<comment type="caution">
    <text evidence="12">The sequence shown here is derived from an EMBL/GenBank/DDBJ whole genome shotgun (WGS) entry which is preliminary data.</text>
</comment>
<evidence type="ECO:0000256" key="2">
    <source>
        <dbReference type="ARBA" id="ARBA00022679"/>
    </source>
</evidence>
<keyword evidence="3 10" id="KW-0812">Transmembrane</keyword>
<keyword evidence="7" id="KW-0449">Lipoprotein</keyword>
<reference evidence="12 13" key="1">
    <citation type="submission" date="2018-08" db="EMBL/GenBank/DDBJ databases">
        <title>Aphanomyces genome sequencing and annotation.</title>
        <authorList>
            <person name="Minardi D."/>
            <person name="Oidtmann B."/>
            <person name="Van Der Giezen M."/>
            <person name="Studholme D.J."/>
        </authorList>
    </citation>
    <scope>NUCLEOTIDE SEQUENCE [LARGE SCALE GENOMIC DNA]</scope>
    <source>
        <strain evidence="12 13">NJM0002</strain>
    </source>
</reference>
<accession>A0A418AZT0</accession>
<keyword evidence="4 10" id="KW-1133">Transmembrane helix</keyword>
<dbReference type="VEuPathDB" id="FungiDB:H310_04761"/>
<dbReference type="PANTHER" id="PTHR22883:SF43">
    <property type="entry name" value="PALMITOYLTRANSFERASE APP"/>
    <property type="match status" value="1"/>
</dbReference>
<organism evidence="12 13">
    <name type="scientific">Aphanomyces invadans</name>
    <dbReference type="NCBI Taxonomy" id="157072"/>
    <lineage>
        <taxon>Eukaryota</taxon>
        <taxon>Sar</taxon>
        <taxon>Stramenopiles</taxon>
        <taxon>Oomycota</taxon>
        <taxon>Saprolegniomycetes</taxon>
        <taxon>Saprolegniales</taxon>
        <taxon>Verrucalvaceae</taxon>
        <taxon>Aphanomyces</taxon>
    </lineage>
</organism>
<keyword evidence="5 10" id="KW-0472">Membrane</keyword>
<dbReference type="EC" id="2.3.1.225" evidence="10"/>
<comment type="subcellular location">
    <subcellularLocation>
        <location evidence="1">Endomembrane system</location>
        <topology evidence="1">Multi-pass membrane protein</topology>
    </subcellularLocation>
</comment>
<sequence>MGRRYELNQKYDAHLDYFSVERLTKNPAMVESLHHGFKNRMITVFWYMSDVPKGGHTVFPRAGGAPQPTDYTDCSKGLLSTPQKRKVIDIHKAFSAQTMDAAKEEEAATFLDGNKSDRFIWIEPAFHRGKSLVVRTSKSVSWTEAIGGILLLLSSLVSYGLVACIDPGVMPYSPMLKHPTDSYCDYCASFRPTGTTHCSECQVCILDYDHHCPWTGKCIGKYNLRYFYLWLITLVISFVFEMIELTKYLLPPLSSSPPSH</sequence>
<dbReference type="GO" id="GO:0006612">
    <property type="term" value="P:protein targeting to membrane"/>
    <property type="evidence" value="ECO:0007669"/>
    <property type="project" value="TreeGrafter"/>
</dbReference>
<comment type="domain">
    <text evidence="10">The DHHC domain is required for palmitoyltransferase activity.</text>
</comment>
<dbReference type="PANTHER" id="PTHR22883">
    <property type="entry name" value="ZINC FINGER DHHC DOMAIN CONTAINING PROTEIN"/>
    <property type="match status" value="1"/>
</dbReference>
<keyword evidence="8 10" id="KW-0012">Acyltransferase</keyword>